<dbReference type="PANTHER" id="PTHR19879">
    <property type="entry name" value="TRANSCRIPTION INITIATION FACTOR TFIID"/>
    <property type="match status" value="1"/>
</dbReference>
<dbReference type="PROSITE" id="PS00678">
    <property type="entry name" value="WD_REPEATS_1"/>
    <property type="match status" value="3"/>
</dbReference>
<dbReference type="EMBL" id="KV448930">
    <property type="protein sequence ID" value="OAX32733.1"/>
    <property type="molecule type" value="Genomic_DNA"/>
</dbReference>
<protein>
    <submittedName>
        <fullName evidence="4">WD40 repeat-like protein</fullName>
    </submittedName>
</protein>
<feature type="repeat" description="WD" evidence="3">
    <location>
        <begin position="1"/>
        <end position="40"/>
    </location>
</feature>
<evidence type="ECO:0000313" key="4">
    <source>
        <dbReference type="EMBL" id="OAX32733.1"/>
    </source>
</evidence>
<dbReference type="AlphaFoldDB" id="A0A1B7MJF5"/>
<gene>
    <name evidence="4" type="ORF">K503DRAFT_650634</name>
</gene>
<evidence type="ECO:0000256" key="3">
    <source>
        <dbReference type="PROSITE-ProRule" id="PRU00221"/>
    </source>
</evidence>
<dbReference type="PROSITE" id="PS50082">
    <property type="entry name" value="WD_REPEATS_2"/>
    <property type="match status" value="5"/>
</dbReference>
<proteinExistence type="predicted"/>
<dbReference type="STRING" id="1314800.A0A1B7MJF5"/>
<dbReference type="OrthoDB" id="2616995at2759"/>
<dbReference type="InterPro" id="IPR001680">
    <property type="entry name" value="WD40_rpt"/>
</dbReference>
<dbReference type="InterPro" id="IPR020472">
    <property type="entry name" value="WD40_PAC1"/>
</dbReference>
<dbReference type="Proteomes" id="UP000092154">
    <property type="component" value="Unassembled WGS sequence"/>
</dbReference>
<feature type="repeat" description="WD" evidence="3">
    <location>
        <begin position="91"/>
        <end position="132"/>
    </location>
</feature>
<feature type="repeat" description="WD" evidence="3">
    <location>
        <begin position="146"/>
        <end position="177"/>
    </location>
</feature>
<keyword evidence="1 3" id="KW-0853">WD repeat</keyword>
<reference evidence="4 5" key="1">
    <citation type="submission" date="2016-06" db="EMBL/GenBank/DDBJ databases">
        <title>Comparative genomics of the ectomycorrhizal sister species Rhizopogon vinicolor and Rhizopogon vesiculosus (Basidiomycota: Boletales) reveals a divergence of the mating type B locus.</title>
        <authorList>
            <consortium name="DOE Joint Genome Institute"/>
            <person name="Mujic A.B."/>
            <person name="Kuo A."/>
            <person name="Tritt A."/>
            <person name="Lipzen A."/>
            <person name="Chen C."/>
            <person name="Johnson J."/>
            <person name="Sharma A."/>
            <person name="Barry K."/>
            <person name="Grigoriev I.V."/>
            <person name="Spatafora J.W."/>
        </authorList>
    </citation>
    <scope>NUCLEOTIDE SEQUENCE [LARGE SCALE GENOMIC DNA]</scope>
    <source>
        <strain evidence="4 5">AM-OR11-026</strain>
    </source>
</reference>
<dbReference type="PROSITE" id="PS50294">
    <property type="entry name" value="WD_REPEATS_REGION"/>
    <property type="match status" value="4"/>
</dbReference>
<dbReference type="Gene3D" id="2.130.10.10">
    <property type="entry name" value="YVTN repeat-like/Quinoprotein amine dehydrogenase"/>
    <property type="match status" value="2"/>
</dbReference>
<evidence type="ECO:0000256" key="1">
    <source>
        <dbReference type="ARBA" id="ARBA00022574"/>
    </source>
</evidence>
<dbReference type="SUPFAM" id="SSF50978">
    <property type="entry name" value="WD40 repeat-like"/>
    <property type="match status" value="1"/>
</dbReference>
<feature type="non-terminal residue" evidence="4">
    <location>
        <position position="1"/>
    </location>
</feature>
<dbReference type="InterPro" id="IPR015943">
    <property type="entry name" value="WD40/YVTN_repeat-like_dom_sf"/>
</dbReference>
<sequence>GHTGTVRSLCWSAGGERVVSGSVDGTAAVWNVESGKTVLGPIKAHEHVFAVAYSPDTKNIATAGANENAVKIWDATTGELLSTLKHKDPTMRGHTGDINGIVHLPDGRSIITCSRDSSLRRWDLESGAQIGDDWRDEGNEVQAWYIALSPNGKTAASGSDDGTVRLWNVETEKVIAKWTGHTDAVRTLCWSADCVVSGSHDGTARVWNVESGKTVLGPIKAHEYVFAVVYSPDMKKIATGGRNENGVKIWDATTGE</sequence>
<name>A0A1B7MJF5_9AGAM</name>
<evidence type="ECO:0000313" key="5">
    <source>
        <dbReference type="Proteomes" id="UP000092154"/>
    </source>
</evidence>
<accession>A0A1B7MJF5</accession>
<dbReference type="InterPro" id="IPR036322">
    <property type="entry name" value="WD40_repeat_dom_sf"/>
</dbReference>
<dbReference type="Pfam" id="PF00400">
    <property type="entry name" value="WD40"/>
    <property type="match status" value="6"/>
</dbReference>
<dbReference type="InterPro" id="IPR019775">
    <property type="entry name" value="WD40_repeat_CS"/>
</dbReference>
<dbReference type="PANTHER" id="PTHR19879:SF9">
    <property type="entry name" value="TRANSCRIPTION INITIATION FACTOR TFIID SUBUNIT 5"/>
    <property type="match status" value="1"/>
</dbReference>
<dbReference type="CDD" id="cd00200">
    <property type="entry name" value="WD40"/>
    <property type="match status" value="1"/>
</dbReference>
<evidence type="ECO:0000256" key="2">
    <source>
        <dbReference type="ARBA" id="ARBA00022737"/>
    </source>
</evidence>
<keyword evidence="2" id="KW-0677">Repeat</keyword>
<dbReference type="InParanoid" id="A0A1B7MJF5"/>
<dbReference type="PRINTS" id="PR00320">
    <property type="entry name" value="GPROTEINBRPT"/>
</dbReference>
<keyword evidence="5" id="KW-1185">Reference proteome</keyword>
<organism evidence="4 5">
    <name type="scientific">Rhizopogon vinicolor AM-OR11-026</name>
    <dbReference type="NCBI Taxonomy" id="1314800"/>
    <lineage>
        <taxon>Eukaryota</taxon>
        <taxon>Fungi</taxon>
        <taxon>Dikarya</taxon>
        <taxon>Basidiomycota</taxon>
        <taxon>Agaricomycotina</taxon>
        <taxon>Agaricomycetes</taxon>
        <taxon>Agaricomycetidae</taxon>
        <taxon>Boletales</taxon>
        <taxon>Suillineae</taxon>
        <taxon>Rhizopogonaceae</taxon>
        <taxon>Rhizopogon</taxon>
    </lineage>
</organism>
<feature type="repeat" description="WD" evidence="3">
    <location>
        <begin position="48"/>
        <end position="83"/>
    </location>
</feature>
<feature type="non-terminal residue" evidence="4">
    <location>
        <position position="256"/>
    </location>
</feature>
<dbReference type="SMART" id="SM00320">
    <property type="entry name" value="WD40"/>
    <property type="match status" value="6"/>
</dbReference>
<feature type="repeat" description="WD" evidence="3">
    <location>
        <begin position="178"/>
        <end position="217"/>
    </location>
</feature>